<dbReference type="Pfam" id="PF00677">
    <property type="entry name" value="Lum_binding"/>
    <property type="match status" value="2"/>
</dbReference>
<evidence type="ECO:0000256" key="2">
    <source>
        <dbReference type="ARBA" id="ARBA00004887"/>
    </source>
</evidence>
<organism evidence="11 12">
    <name type="scientific">Jonquetella anthropi DSM 22815</name>
    <dbReference type="NCBI Taxonomy" id="885272"/>
    <lineage>
        <taxon>Bacteria</taxon>
        <taxon>Thermotogati</taxon>
        <taxon>Synergistota</taxon>
        <taxon>Synergistia</taxon>
        <taxon>Synergistales</taxon>
        <taxon>Dethiosulfovibrionaceae</taxon>
        <taxon>Jonquetella</taxon>
    </lineage>
</organism>
<feature type="repeat" description="Lumazine-binding" evidence="9">
    <location>
        <begin position="1"/>
        <end position="94"/>
    </location>
</feature>
<evidence type="ECO:0000256" key="1">
    <source>
        <dbReference type="ARBA" id="ARBA00002803"/>
    </source>
</evidence>
<dbReference type="FunFam" id="2.40.30.20:FF:000004">
    <property type="entry name" value="Riboflavin synthase, alpha subunit"/>
    <property type="match status" value="1"/>
</dbReference>
<dbReference type="Gene3D" id="2.40.30.20">
    <property type="match status" value="2"/>
</dbReference>
<dbReference type="SUPFAM" id="SSF63380">
    <property type="entry name" value="Riboflavin synthase domain-like"/>
    <property type="match status" value="2"/>
</dbReference>
<dbReference type="HOGENOM" id="CLU_034388_2_2_0"/>
<evidence type="ECO:0000313" key="11">
    <source>
        <dbReference type="EMBL" id="EHM12648.1"/>
    </source>
</evidence>
<dbReference type="EC" id="2.5.1.9" evidence="3 8"/>
<dbReference type="NCBIfam" id="NF006767">
    <property type="entry name" value="PRK09289.1"/>
    <property type="match status" value="1"/>
</dbReference>
<dbReference type="STRING" id="885272.JonanDRAFT_0223"/>
<keyword evidence="6" id="KW-0808">Transferase</keyword>
<dbReference type="Proteomes" id="UP000003806">
    <property type="component" value="Chromosome"/>
</dbReference>
<dbReference type="PANTHER" id="PTHR21098">
    <property type="entry name" value="RIBOFLAVIN SYNTHASE ALPHA CHAIN"/>
    <property type="match status" value="1"/>
</dbReference>
<dbReference type="InterPro" id="IPR001783">
    <property type="entry name" value="Lumazine-bd"/>
</dbReference>
<feature type="repeat" description="Lumazine-binding" evidence="9">
    <location>
        <begin position="95"/>
        <end position="191"/>
    </location>
</feature>
<reference evidence="11 12" key="1">
    <citation type="submission" date="2011-11" db="EMBL/GenBank/DDBJ databases">
        <title>The Noncontiguous Finished genome of Jonquetella anthropi DSM 22815.</title>
        <authorList>
            <consortium name="US DOE Joint Genome Institute (JGI-PGF)"/>
            <person name="Lucas S."/>
            <person name="Copeland A."/>
            <person name="Lapidus A."/>
            <person name="Glavina del Rio T."/>
            <person name="Dalin E."/>
            <person name="Tice H."/>
            <person name="Bruce D."/>
            <person name="Goodwin L."/>
            <person name="Pitluck S."/>
            <person name="Peters L."/>
            <person name="Mikhailova N."/>
            <person name="Held B."/>
            <person name="Kyrpides N."/>
            <person name="Mavromatis K."/>
            <person name="Ivanova N."/>
            <person name="Markowitz V."/>
            <person name="Cheng J.-F."/>
            <person name="Hugenholtz P."/>
            <person name="Woyke T."/>
            <person name="Wu D."/>
            <person name="Gronow S."/>
            <person name="Wellnitz S."/>
            <person name="Brambilla E."/>
            <person name="Klenk H.-P."/>
            <person name="Eisen J.A."/>
        </authorList>
    </citation>
    <scope>NUCLEOTIDE SEQUENCE [LARGE SCALE GENOMIC DNA]</scope>
    <source>
        <strain evidence="11 12">DSM 22815</strain>
    </source>
</reference>
<dbReference type="AlphaFoldDB" id="H0UIE0"/>
<proteinExistence type="predicted"/>
<dbReference type="GO" id="GO:0009231">
    <property type="term" value="P:riboflavin biosynthetic process"/>
    <property type="evidence" value="ECO:0007669"/>
    <property type="project" value="UniProtKB-KW"/>
</dbReference>
<evidence type="ECO:0000256" key="9">
    <source>
        <dbReference type="PROSITE-ProRule" id="PRU00524"/>
    </source>
</evidence>
<dbReference type="PROSITE" id="PS51177">
    <property type="entry name" value="LUMAZINE_BIND"/>
    <property type="match status" value="2"/>
</dbReference>
<comment type="pathway">
    <text evidence="2">Cofactor biosynthesis; riboflavin biosynthesis; riboflavin from 2-hydroxy-3-oxobutyl phosphate and 5-amino-6-(D-ribitylamino)uracil: step 2/2.</text>
</comment>
<evidence type="ECO:0000313" key="12">
    <source>
        <dbReference type="Proteomes" id="UP000003806"/>
    </source>
</evidence>
<name>H0UIE0_9BACT</name>
<accession>H0UIE0</accession>
<evidence type="ECO:0000256" key="6">
    <source>
        <dbReference type="ARBA" id="ARBA00022679"/>
    </source>
</evidence>
<evidence type="ECO:0000256" key="4">
    <source>
        <dbReference type="ARBA" id="ARBA00013950"/>
    </source>
</evidence>
<dbReference type="InterPro" id="IPR017938">
    <property type="entry name" value="Riboflavin_synthase-like_b-brl"/>
</dbReference>
<feature type="domain" description="Lumazine-binding" evidence="10">
    <location>
        <begin position="1"/>
        <end position="94"/>
    </location>
</feature>
<keyword evidence="7" id="KW-0677">Repeat</keyword>
<comment type="function">
    <text evidence="1">Catalyzes the dismutation of two molecules of 6,7-dimethyl-8-ribityllumazine, resulting in the formation of riboflavin and 5-amino-6-(D-ribitylamino)uracil.</text>
</comment>
<feature type="domain" description="Lumazine-binding" evidence="10">
    <location>
        <begin position="95"/>
        <end position="191"/>
    </location>
</feature>
<evidence type="ECO:0000256" key="8">
    <source>
        <dbReference type="NCBIfam" id="TIGR00187"/>
    </source>
</evidence>
<dbReference type="NCBIfam" id="TIGR00187">
    <property type="entry name" value="ribE"/>
    <property type="match status" value="1"/>
</dbReference>
<dbReference type="RefSeq" id="WP_008522128.1">
    <property type="nucleotide sequence ID" value="NZ_CM001376.1"/>
</dbReference>
<evidence type="ECO:0000256" key="5">
    <source>
        <dbReference type="ARBA" id="ARBA00022619"/>
    </source>
</evidence>
<dbReference type="EMBL" id="CM001376">
    <property type="protein sequence ID" value="EHM12648.1"/>
    <property type="molecule type" value="Genomic_DNA"/>
</dbReference>
<gene>
    <name evidence="11" type="ORF">JonanDRAFT_0223</name>
</gene>
<dbReference type="eggNOG" id="COG0307">
    <property type="taxonomic scope" value="Bacteria"/>
</dbReference>
<protein>
    <recommendedName>
        <fullName evidence="4 8">Riboflavin synthase</fullName>
        <ecNumber evidence="3 8">2.5.1.9</ecNumber>
    </recommendedName>
</protein>
<dbReference type="GO" id="GO:0004746">
    <property type="term" value="F:riboflavin synthase activity"/>
    <property type="evidence" value="ECO:0007669"/>
    <property type="project" value="UniProtKB-UniRule"/>
</dbReference>
<keyword evidence="12" id="KW-1185">Reference proteome</keyword>
<dbReference type="CDD" id="cd00402">
    <property type="entry name" value="Riboflavin_synthase_like"/>
    <property type="match status" value="1"/>
</dbReference>
<evidence type="ECO:0000256" key="3">
    <source>
        <dbReference type="ARBA" id="ARBA00012827"/>
    </source>
</evidence>
<dbReference type="OrthoDB" id="9788537at2"/>
<dbReference type="InterPro" id="IPR026017">
    <property type="entry name" value="Lumazine-bd_dom"/>
</dbReference>
<dbReference type="InterPro" id="IPR023366">
    <property type="entry name" value="ATP_synth_asu-like_sf"/>
</dbReference>
<dbReference type="PIRSF" id="PIRSF000498">
    <property type="entry name" value="Riboflavin_syn_A"/>
    <property type="match status" value="1"/>
</dbReference>
<evidence type="ECO:0000259" key="10">
    <source>
        <dbReference type="PROSITE" id="PS51177"/>
    </source>
</evidence>
<sequence length="210" mass="21726">MFTGLVECTGRVVGLTPEGGCQAVTVSCPFAAELAIGQSVAVDGACLTVSALADGAFRVLMTAETVSRGGSSLQVGKRVNLERALKLGGRLDGHLVLGHVDGTARVVSLRRSGSSALLTVLIPNELRRYVAVKGSVALDGVSLTVASFEGGAASVAVIPQTLDDTTLGERRSGDLINLEVDVIARYLERLVSNDTGGENLTMAKLAEMGW</sequence>
<keyword evidence="5" id="KW-0686">Riboflavin biosynthesis</keyword>
<evidence type="ECO:0000256" key="7">
    <source>
        <dbReference type="ARBA" id="ARBA00022737"/>
    </source>
</evidence>
<dbReference type="PANTHER" id="PTHR21098:SF0">
    <property type="entry name" value="RIBOFLAVIN SYNTHASE"/>
    <property type="match status" value="1"/>
</dbReference>